<keyword evidence="2" id="KW-1185">Reference proteome</keyword>
<sequence>MDCTERASSTYEDYVLRDKKKINEFYCQMNTEMRMTTFLWHIATNCMKDRNQVMKNPIFKNSSGKVIDMDLDLKDPIVKQEVDLEI</sequence>
<reference evidence="1 2" key="1">
    <citation type="journal article" date="2019" name="Nat. Ecol. Evol.">
        <title>Megaphylogeny resolves global patterns of mushroom evolution.</title>
        <authorList>
            <person name="Varga T."/>
            <person name="Krizsan K."/>
            <person name="Foldi C."/>
            <person name="Dima B."/>
            <person name="Sanchez-Garcia M."/>
            <person name="Sanchez-Ramirez S."/>
            <person name="Szollosi G.J."/>
            <person name="Szarkandi J.G."/>
            <person name="Papp V."/>
            <person name="Albert L."/>
            <person name="Andreopoulos W."/>
            <person name="Angelini C."/>
            <person name="Antonin V."/>
            <person name="Barry K.W."/>
            <person name="Bougher N.L."/>
            <person name="Buchanan P."/>
            <person name="Buyck B."/>
            <person name="Bense V."/>
            <person name="Catcheside P."/>
            <person name="Chovatia M."/>
            <person name="Cooper J."/>
            <person name="Damon W."/>
            <person name="Desjardin D."/>
            <person name="Finy P."/>
            <person name="Geml J."/>
            <person name="Haridas S."/>
            <person name="Hughes K."/>
            <person name="Justo A."/>
            <person name="Karasinski D."/>
            <person name="Kautmanova I."/>
            <person name="Kiss B."/>
            <person name="Kocsube S."/>
            <person name="Kotiranta H."/>
            <person name="LaButti K.M."/>
            <person name="Lechner B.E."/>
            <person name="Liimatainen K."/>
            <person name="Lipzen A."/>
            <person name="Lukacs Z."/>
            <person name="Mihaltcheva S."/>
            <person name="Morgado L.N."/>
            <person name="Niskanen T."/>
            <person name="Noordeloos M.E."/>
            <person name="Ohm R.A."/>
            <person name="Ortiz-Santana B."/>
            <person name="Ovrebo C."/>
            <person name="Racz N."/>
            <person name="Riley R."/>
            <person name="Savchenko A."/>
            <person name="Shiryaev A."/>
            <person name="Soop K."/>
            <person name="Spirin V."/>
            <person name="Szebenyi C."/>
            <person name="Tomsovsky M."/>
            <person name="Tulloss R.E."/>
            <person name="Uehling J."/>
            <person name="Grigoriev I.V."/>
            <person name="Vagvolgyi C."/>
            <person name="Papp T."/>
            <person name="Martin F.M."/>
            <person name="Miettinen O."/>
            <person name="Hibbett D.S."/>
            <person name="Nagy L.G."/>
        </authorList>
    </citation>
    <scope>NUCLEOTIDE SEQUENCE [LARGE SCALE GENOMIC DNA]</scope>
    <source>
        <strain evidence="1 2">CBS 962.96</strain>
    </source>
</reference>
<dbReference type="EMBL" id="ML179342">
    <property type="protein sequence ID" value="THU90217.1"/>
    <property type="molecule type" value="Genomic_DNA"/>
</dbReference>
<name>A0A4S8LLX3_DENBC</name>
<evidence type="ECO:0000313" key="2">
    <source>
        <dbReference type="Proteomes" id="UP000297245"/>
    </source>
</evidence>
<accession>A0A4S8LLX3</accession>
<proteinExistence type="predicted"/>
<protein>
    <submittedName>
        <fullName evidence="1">Uncharacterized protein</fullName>
    </submittedName>
</protein>
<dbReference type="Proteomes" id="UP000297245">
    <property type="component" value="Unassembled WGS sequence"/>
</dbReference>
<organism evidence="1 2">
    <name type="scientific">Dendrothele bispora (strain CBS 962.96)</name>
    <dbReference type="NCBI Taxonomy" id="1314807"/>
    <lineage>
        <taxon>Eukaryota</taxon>
        <taxon>Fungi</taxon>
        <taxon>Dikarya</taxon>
        <taxon>Basidiomycota</taxon>
        <taxon>Agaricomycotina</taxon>
        <taxon>Agaricomycetes</taxon>
        <taxon>Agaricomycetidae</taxon>
        <taxon>Agaricales</taxon>
        <taxon>Agaricales incertae sedis</taxon>
        <taxon>Dendrothele</taxon>
    </lineage>
</organism>
<dbReference type="AlphaFoldDB" id="A0A4S8LLX3"/>
<gene>
    <name evidence="1" type="ORF">K435DRAFT_864504</name>
</gene>
<evidence type="ECO:0000313" key="1">
    <source>
        <dbReference type="EMBL" id="THU90217.1"/>
    </source>
</evidence>